<dbReference type="EMBL" id="KK734609">
    <property type="protein sequence ID" value="KFR09850.1"/>
    <property type="molecule type" value="Genomic_DNA"/>
</dbReference>
<keyword evidence="15" id="KW-1185">Reference proteome</keyword>
<dbReference type="InterPro" id="IPR050630">
    <property type="entry name" value="WD_repeat_EMAP"/>
</dbReference>
<dbReference type="InterPro" id="IPR036322">
    <property type="entry name" value="WD40_repeat_dom_sf"/>
</dbReference>
<keyword evidence="3 12" id="KW-0853">WD repeat</keyword>
<dbReference type="InterPro" id="IPR001680">
    <property type="entry name" value="WD40_rpt"/>
</dbReference>
<dbReference type="GO" id="GO:0005930">
    <property type="term" value="C:axoneme"/>
    <property type="evidence" value="ECO:0007669"/>
    <property type="project" value="UniProtKB-ARBA"/>
</dbReference>
<dbReference type="PROSITE" id="PS50294">
    <property type="entry name" value="WD_REPEATS_REGION"/>
    <property type="match status" value="2"/>
</dbReference>
<evidence type="ECO:0000256" key="10">
    <source>
        <dbReference type="ARBA" id="ARBA00046056"/>
    </source>
</evidence>
<sequence length="546" mass="59852">ALLSLTGHVPRGLICHPDREHLVYPLGCTVVIQKLQDKQQTFLRGHTDSITSVVLSRDGEYVASGQVTSMGFRVDIILWDFQKKELLARLSLHKGKIEALAFSPNSFYLVSLGGQDDGSVVVWDVAKRELICQGPASPRTAGNATIVACSSCRDSVFVTAGNETIQVWEVDILTGRMQPTLCRTGHLRRVVTCVTMSDDGTYFCAGTSSGDIVKMSTSDKVMISFGPQKHKFSLGVTALRLLNRGNSIVCTGGGIVALCVGPNYKVIKKVQVQGGVTSMTCRGQGHQFFVGTNECQIYRFNYTAFKEELIVVSHKEAIHDVVFVPGISDLFATCSKGDIRVWYTPDGRERLRIVVPNLTCHAVDITKDGFSIISGWDDSKIRAFTPKTGRGMYVIEYAHGLGVTAIAGTSDSKRIISGGGEGQVRVWEIGEKTQKLVEVLKEHTSAVSCIQIKKDDRECVTASLDGTCVIWDIVNFRRKQMVLANTMFKCVCYHPEEYQIITSGTDRKVGYWEVYDGSLVREVRASESGPINGMDITSDGPCFVTG</sequence>
<dbReference type="PROSITE" id="PS00678">
    <property type="entry name" value="WD_REPEATS_1"/>
    <property type="match status" value="2"/>
</dbReference>
<organism evidence="14 15">
    <name type="scientific">Opisthocomus hoazin</name>
    <name type="common">Hoatzin</name>
    <name type="synonym">Phasianus hoazin</name>
    <dbReference type="NCBI Taxonomy" id="30419"/>
    <lineage>
        <taxon>Eukaryota</taxon>
        <taxon>Metazoa</taxon>
        <taxon>Chordata</taxon>
        <taxon>Craniata</taxon>
        <taxon>Vertebrata</taxon>
        <taxon>Euteleostomi</taxon>
        <taxon>Archelosauria</taxon>
        <taxon>Archosauria</taxon>
        <taxon>Dinosauria</taxon>
        <taxon>Saurischia</taxon>
        <taxon>Theropoda</taxon>
        <taxon>Coelurosauria</taxon>
        <taxon>Aves</taxon>
        <taxon>Neognathae</taxon>
        <taxon>Neoaves</taxon>
        <taxon>Opisthocomiformes</taxon>
        <taxon>Opisthocomidae</taxon>
        <taxon>Opisthocomus</taxon>
    </lineage>
</organism>
<evidence type="ECO:0000256" key="5">
    <source>
        <dbReference type="ARBA" id="ARBA00022846"/>
    </source>
</evidence>
<dbReference type="STRING" id="30419.A0A091W452"/>
<dbReference type="GO" id="GO:0005874">
    <property type="term" value="C:microtubule"/>
    <property type="evidence" value="ECO:0007669"/>
    <property type="project" value="UniProtKB-KW"/>
</dbReference>
<dbReference type="Pfam" id="PF23409">
    <property type="entry name" value="Beta-prop_EML"/>
    <property type="match status" value="1"/>
</dbReference>
<evidence type="ECO:0000256" key="12">
    <source>
        <dbReference type="PROSITE-ProRule" id="PRU00221"/>
    </source>
</evidence>
<feature type="repeat" description="WD" evidence="12">
    <location>
        <begin position="396"/>
        <end position="429"/>
    </location>
</feature>
<dbReference type="PROSITE" id="PS50082">
    <property type="entry name" value="WD_REPEATS_2"/>
    <property type="match status" value="3"/>
</dbReference>
<dbReference type="AlphaFoldDB" id="A0A091W452"/>
<dbReference type="PhylomeDB" id="A0A091W452"/>
<keyword evidence="6" id="KW-0969">Cilium</keyword>
<keyword evidence="5" id="KW-0282">Flagellum</keyword>
<dbReference type="FunFam" id="2.130.10.10:FF:001320">
    <property type="entry name" value="Predicted protein"/>
    <property type="match status" value="1"/>
</dbReference>
<dbReference type="InterPro" id="IPR019775">
    <property type="entry name" value="WD40_repeat_CS"/>
</dbReference>
<evidence type="ECO:0000256" key="6">
    <source>
        <dbReference type="ARBA" id="ARBA00023069"/>
    </source>
</evidence>
<feature type="non-terminal residue" evidence="14">
    <location>
        <position position="1"/>
    </location>
</feature>
<evidence type="ECO:0000259" key="13">
    <source>
        <dbReference type="Pfam" id="PF23409"/>
    </source>
</evidence>
<evidence type="ECO:0000256" key="7">
    <source>
        <dbReference type="ARBA" id="ARBA00023273"/>
    </source>
</evidence>
<dbReference type="PANTHER" id="PTHR13720:SF14">
    <property type="entry name" value="CILIA- AND FLAGELLA-ASSOCIATED PROTEIN 52"/>
    <property type="match status" value="1"/>
</dbReference>
<reference evidence="14 15" key="1">
    <citation type="submission" date="2014-04" db="EMBL/GenBank/DDBJ databases">
        <title>Genome evolution of avian class.</title>
        <authorList>
            <person name="Zhang G."/>
            <person name="Li C."/>
        </authorList>
    </citation>
    <scope>NUCLEOTIDE SEQUENCE [LARGE SCALE GENOMIC DNA]</scope>
    <source>
        <strain evidence="14">BGI_N306</strain>
    </source>
</reference>
<feature type="domain" description="EML-like first beta-propeller" evidence="13">
    <location>
        <begin position="39"/>
        <end position="298"/>
    </location>
</feature>
<evidence type="ECO:0000256" key="11">
    <source>
        <dbReference type="ARBA" id="ARBA00047117"/>
    </source>
</evidence>
<dbReference type="Gene3D" id="2.130.10.10">
    <property type="entry name" value="YVTN repeat-like/Quinoprotein amine dehydrogenase"/>
    <property type="match status" value="2"/>
</dbReference>
<comment type="subunit">
    <text evidence="11">Microtubule inner protein component of sperm flagellar doublet microtubules. Interacts with BRCA2. Interacts with the CCT chaperonin complex. Interacts with HSP70. Interacts with AK8. Interacts with CFAP45. Interacts with DNAI1. Interacts with IQDC.</text>
</comment>
<evidence type="ECO:0000313" key="14">
    <source>
        <dbReference type="EMBL" id="KFR09850.1"/>
    </source>
</evidence>
<dbReference type="Pfam" id="PF00400">
    <property type="entry name" value="WD40"/>
    <property type="match status" value="2"/>
</dbReference>
<accession>A0A091W452</accession>
<name>A0A091W452_OPIHO</name>
<feature type="repeat" description="WD" evidence="12">
    <location>
        <begin position="440"/>
        <end position="473"/>
    </location>
</feature>
<protein>
    <recommendedName>
        <fullName evidence="9">Cilia- and flagella-associated protein 52</fullName>
    </recommendedName>
</protein>
<dbReference type="Proteomes" id="UP000053605">
    <property type="component" value="Unassembled WGS sequence"/>
</dbReference>
<evidence type="ECO:0000256" key="8">
    <source>
        <dbReference type="ARBA" id="ARBA00029456"/>
    </source>
</evidence>
<gene>
    <name evidence="14" type="ORF">N306_07143</name>
</gene>
<keyword evidence="4" id="KW-0677">Repeat</keyword>
<evidence type="ECO:0000256" key="1">
    <source>
        <dbReference type="ARBA" id="ARBA00004611"/>
    </source>
</evidence>
<dbReference type="InterPro" id="IPR015943">
    <property type="entry name" value="WD40/YVTN_repeat-like_dom_sf"/>
</dbReference>
<dbReference type="SMART" id="SM00320">
    <property type="entry name" value="WD40"/>
    <property type="match status" value="10"/>
</dbReference>
<evidence type="ECO:0000256" key="2">
    <source>
        <dbReference type="ARBA" id="ARBA00022490"/>
    </source>
</evidence>
<keyword evidence="2" id="KW-0963">Cytoplasm</keyword>
<feature type="non-terminal residue" evidence="14">
    <location>
        <position position="546"/>
    </location>
</feature>
<dbReference type="FunFam" id="2.130.10.10:FF:000173">
    <property type="entry name" value="Cilia- and flagella-associated protein 52"/>
    <property type="match status" value="1"/>
</dbReference>
<proteinExistence type="inferred from homology"/>
<dbReference type="PANTHER" id="PTHR13720">
    <property type="entry name" value="WD-40 REPEAT PROTEIN"/>
    <property type="match status" value="1"/>
</dbReference>
<keyword evidence="7" id="KW-0966">Cell projection</keyword>
<evidence type="ECO:0000256" key="4">
    <source>
        <dbReference type="ARBA" id="ARBA00022737"/>
    </source>
</evidence>
<comment type="similarity">
    <text evidence="8">Belongs to the CFAP52 family.</text>
</comment>
<comment type="function">
    <text evidence="10">Microtubule inner protein (MIP) part of the dynein-decorated doublet microtubules (DMTs) in cilia axoneme. Important for proper ciliary and flagellar beating. May act in cooperation with CFAP45 and axonemal dynein subunit DNAH11. May play a role in cell growth and/or survival.</text>
</comment>
<dbReference type="SUPFAM" id="SSF50978">
    <property type="entry name" value="WD40 repeat-like"/>
    <property type="match status" value="2"/>
</dbReference>
<feature type="repeat" description="WD" evidence="12">
    <location>
        <begin position="90"/>
        <end position="133"/>
    </location>
</feature>
<comment type="subcellular location">
    <subcellularLocation>
        <location evidence="1">Cytoplasm</location>
        <location evidence="1">Cytoskeleton</location>
        <location evidence="1">Flagellum axoneme</location>
    </subcellularLocation>
</comment>
<evidence type="ECO:0000256" key="9">
    <source>
        <dbReference type="ARBA" id="ARBA00029552"/>
    </source>
</evidence>
<evidence type="ECO:0000313" key="15">
    <source>
        <dbReference type="Proteomes" id="UP000053605"/>
    </source>
</evidence>
<evidence type="ECO:0000256" key="3">
    <source>
        <dbReference type="ARBA" id="ARBA00022574"/>
    </source>
</evidence>
<dbReference type="InterPro" id="IPR055439">
    <property type="entry name" value="Beta-prop_EML_1st"/>
</dbReference>